<proteinExistence type="predicted"/>
<dbReference type="AlphaFoldDB" id="A0A2K9NNX5"/>
<dbReference type="KEGG" id="bsto:C0V70_03720"/>
<sequence>MKTLIALCLLTLSSQALAAPKKELQIGGTYYKKIIRTKDLIADIMPPPAFIIESYLTTLLLLNETELAMKDKKIDPLELRKIKNMIEELRMLKEGISGSDEIEGYFERIKIWKQDLPESRLKELIVIHSAQEAKNFYSIAENKFIPLLLKGNVREAKVILGELSSAYNMHKTIVEDAVELARKDIEELEKETLKSKNPKDKMIKSEAYTKILLLKDLISDILPPPAFVIESYLNDLEMIYKVERNGSPGKEFEGLKRKSEELEKAYMARFDYWKKNLDDKKLKDTFVSGNMSVFFNVQKNSFLKALDKNDLVEAKKIFNSELSPLYGLHRQNIDSIVILADEQMLVLETEVVSKLSK</sequence>
<keyword evidence="2" id="KW-1185">Reference proteome</keyword>
<dbReference type="RefSeq" id="WP_102242526.1">
    <property type="nucleotide sequence ID" value="NZ_CP025704.1"/>
</dbReference>
<accession>A0A2K9NNX5</accession>
<dbReference type="Proteomes" id="UP000235584">
    <property type="component" value="Chromosome"/>
</dbReference>
<dbReference type="OrthoDB" id="9765776at2"/>
<organism evidence="1 2">
    <name type="scientific">Bacteriovorax stolpii</name>
    <name type="common">Bdellovibrio stolpii</name>
    <dbReference type="NCBI Taxonomy" id="960"/>
    <lineage>
        <taxon>Bacteria</taxon>
        <taxon>Pseudomonadati</taxon>
        <taxon>Bdellovibrionota</taxon>
        <taxon>Bacteriovoracia</taxon>
        <taxon>Bacteriovoracales</taxon>
        <taxon>Bacteriovoracaceae</taxon>
        <taxon>Bacteriovorax</taxon>
    </lineage>
</organism>
<protein>
    <submittedName>
        <fullName evidence="1">Uncharacterized protein</fullName>
    </submittedName>
</protein>
<dbReference type="EMBL" id="CP025704">
    <property type="protein sequence ID" value="AUN97231.1"/>
    <property type="molecule type" value="Genomic_DNA"/>
</dbReference>
<evidence type="ECO:0000313" key="2">
    <source>
        <dbReference type="Proteomes" id="UP000235584"/>
    </source>
</evidence>
<reference evidence="1 2" key="1">
    <citation type="submission" date="2018-01" db="EMBL/GenBank/DDBJ databases">
        <title>Complete genome sequence of Bacteriovorax stolpii DSM12778.</title>
        <authorList>
            <person name="Tang B."/>
            <person name="Chang J."/>
        </authorList>
    </citation>
    <scope>NUCLEOTIDE SEQUENCE [LARGE SCALE GENOMIC DNA]</scope>
    <source>
        <strain evidence="1 2">DSM 12778</strain>
    </source>
</reference>
<gene>
    <name evidence="1" type="ORF">C0V70_03720</name>
</gene>
<name>A0A2K9NNX5_BACTC</name>
<evidence type="ECO:0000313" key="1">
    <source>
        <dbReference type="EMBL" id="AUN97231.1"/>
    </source>
</evidence>